<keyword evidence="3" id="KW-1185">Reference proteome</keyword>
<name>A0AAD6YUR4_9AGAR</name>
<proteinExistence type="predicted"/>
<feature type="compositionally biased region" description="Basic residues" evidence="1">
    <location>
        <begin position="95"/>
        <end position="107"/>
    </location>
</feature>
<dbReference type="EMBL" id="JARJCW010000001">
    <property type="protein sequence ID" value="KAJ7229995.1"/>
    <property type="molecule type" value="Genomic_DNA"/>
</dbReference>
<dbReference type="Proteomes" id="UP001219525">
    <property type="component" value="Unassembled WGS sequence"/>
</dbReference>
<comment type="caution">
    <text evidence="2">The sequence shown here is derived from an EMBL/GenBank/DDBJ whole genome shotgun (WGS) entry which is preliminary data.</text>
</comment>
<gene>
    <name evidence="2" type="ORF">GGX14DRAFT_383957</name>
</gene>
<evidence type="ECO:0000313" key="2">
    <source>
        <dbReference type="EMBL" id="KAJ7229995.1"/>
    </source>
</evidence>
<dbReference type="AlphaFoldDB" id="A0AAD6YUR4"/>
<sequence length="209" mass="23579">MLVSGVTRLECTGLNSLKGFIRDMFTAWFGPNLSRIEDVPIYELDDIRADAIPMYNQHGSLIGFFSRGSQSAQNALLDRRQDPRRTTTTALQAHRTVKSSHRAHPYARRNPSPPSKSDKVRSRTIARKSKTARESPPEPSSRRKRSLSKADSATSGETDWDGWPDETRQSARPLGDSDAGWEGRLNDSRYLAGRKADSSKMSGYHWMRR</sequence>
<evidence type="ECO:0000256" key="1">
    <source>
        <dbReference type="SAM" id="MobiDB-lite"/>
    </source>
</evidence>
<accession>A0AAD6YUR4</accession>
<evidence type="ECO:0000313" key="3">
    <source>
        <dbReference type="Proteomes" id="UP001219525"/>
    </source>
</evidence>
<feature type="region of interest" description="Disordered" evidence="1">
    <location>
        <begin position="73"/>
        <end position="209"/>
    </location>
</feature>
<protein>
    <submittedName>
        <fullName evidence="2">Uncharacterized protein</fullName>
    </submittedName>
</protein>
<organism evidence="2 3">
    <name type="scientific">Mycena pura</name>
    <dbReference type="NCBI Taxonomy" id="153505"/>
    <lineage>
        <taxon>Eukaryota</taxon>
        <taxon>Fungi</taxon>
        <taxon>Dikarya</taxon>
        <taxon>Basidiomycota</taxon>
        <taxon>Agaricomycotina</taxon>
        <taxon>Agaricomycetes</taxon>
        <taxon>Agaricomycetidae</taxon>
        <taxon>Agaricales</taxon>
        <taxon>Marasmiineae</taxon>
        <taxon>Mycenaceae</taxon>
        <taxon>Mycena</taxon>
    </lineage>
</organism>
<reference evidence="2" key="1">
    <citation type="submission" date="2023-03" db="EMBL/GenBank/DDBJ databases">
        <title>Massive genome expansion in bonnet fungi (Mycena s.s.) driven by repeated elements and novel gene families across ecological guilds.</title>
        <authorList>
            <consortium name="Lawrence Berkeley National Laboratory"/>
            <person name="Harder C.B."/>
            <person name="Miyauchi S."/>
            <person name="Viragh M."/>
            <person name="Kuo A."/>
            <person name="Thoen E."/>
            <person name="Andreopoulos B."/>
            <person name="Lu D."/>
            <person name="Skrede I."/>
            <person name="Drula E."/>
            <person name="Henrissat B."/>
            <person name="Morin E."/>
            <person name="Kohler A."/>
            <person name="Barry K."/>
            <person name="LaButti K."/>
            <person name="Morin E."/>
            <person name="Salamov A."/>
            <person name="Lipzen A."/>
            <person name="Mereny Z."/>
            <person name="Hegedus B."/>
            <person name="Baldrian P."/>
            <person name="Stursova M."/>
            <person name="Weitz H."/>
            <person name="Taylor A."/>
            <person name="Grigoriev I.V."/>
            <person name="Nagy L.G."/>
            <person name="Martin F."/>
            <person name="Kauserud H."/>
        </authorList>
    </citation>
    <scope>NUCLEOTIDE SEQUENCE</scope>
    <source>
        <strain evidence="2">9144</strain>
    </source>
</reference>